<reference evidence="1 2" key="1">
    <citation type="submission" date="2018-06" db="EMBL/GenBank/DDBJ databases">
        <authorList>
            <consortium name="Pathogen Informatics"/>
            <person name="Doyle S."/>
        </authorList>
    </citation>
    <scope>NUCLEOTIDE SEQUENCE [LARGE SCALE GENOMIC DNA]</scope>
    <source>
        <strain evidence="1 2">NCTC10343</strain>
    </source>
</reference>
<proteinExistence type="predicted"/>
<gene>
    <name evidence="1" type="ORF">NCTC10343_01285</name>
</gene>
<protein>
    <submittedName>
        <fullName evidence="1">Uncharacterized protein</fullName>
    </submittedName>
</protein>
<evidence type="ECO:0000313" key="2">
    <source>
        <dbReference type="Proteomes" id="UP000254400"/>
    </source>
</evidence>
<name>A0A378XVX3_PAEPO</name>
<accession>A0A378XVX3</accession>
<sequence length="70" mass="8073">MSVNNDKVTAKSFWVWTKKAEIKNPAHSREGDPVHERYLYEAPKFMLDDGLIQDSADSPREGQTTIFDFI</sequence>
<evidence type="ECO:0000313" key="1">
    <source>
        <dbReference type="EMBL" id="SUA67427.1"/>
    </source>
</evidence>
<organism evidence="1 2">
    <name type="scientific">Paenibacillus polymyxa</name>
    <name type="common">Bacillus polymyxa</name>
    <dbReference type="NCBI Taxonomy" id="1406"/>
    <lineage>
        <taxon>Bacteria</taxon>
        <taxon>Bacillati</taxon>
        <taxon>Bacillota</taxon>
        <taxon>Bacilli</taxon>
        <taxon>Bacillales</taxon>
        <taxon>Paenibacillaceae</taxon>
        <taxon>Paenibacillus</taxon>
    </lineage>
</organism>
<dbReference type="Proteomes" id="UP000254400">
    <property type="component" value="Unassembled WGS sequence"/>
</dbReference>
<dbReference type="RefSeq" id="WP_019686478.1">
    <property type="nucleotide sequence ID" value="NZ_CP036496.1"/>
</dbReference>
<dbReference type="EMBL" id="UGSC01000001">
    <property type="protein sequence ID" value="SUA67427.1"/>
    <property type="molecule type" value="Genomic_DNA"/>
</dbReference>
<dbReference type="GeneID" id="93350081"/>
<dbReference type="AlphaFoldDB" id="A0A378XVX3"/>